<organism evidence="2">
    <name type="scientific">Paramoeba aestuarina</name>
    <dbReference type="NCBI Taxonomy" id="180227"/>
    <lineage>
        <taxon>Eukaryota</taxon>
        <taxon>Amoebozoa</taxon>
        <taxon>Discosea</taxon>
        <taxon>Flabellinia</taxon>
        <taxon>Dactylopodida</taxon>
        <taxon>Paramoebidae</taxon>
        <taxon>Paramoeba</taxon>
    </lineage>
</organism>
<dbReference type="EMBL" id="HBKR01024819">
    <property type="protein sequence ID" value="CAE2316681.1"/>
    <property type="molecule type" value="Transcribed_RNA"/>
</dbReference>
<evidence type="ECO:0000256" key="1">
    <source>
        <dbReference type="SAM" id="SignalP"/>
    </source>
</evidence>
<feature type="chain" id="PRO_5030590858" description="Tetratricopeptide repeat protein 38" evidence="1">
    <location>
        <begin position="23"/>
        <end position="599"/>
    </location>
</feature>
<dbReference type="PANTHER" id="PTHR31859">
    <property type="entry name" value="TETRATRICOPEPTIDE REPEAT PROTEIN 39 FAMILY MEMBER"/>
    <property type="match status" value="1"/>
</dbReference>
<accession>A0A7S4L6J7</accession>
<dbReference type="PANTHER" id="PTHR31859:SF1">
    <property type="entry name" value="TETRATRICOPEPTIDE REPEAT PROTEIN 39C"/>
    <property type="match status" value="1"/>
</dbReference>
<evidence type="ECO:0008006" key="3">
    <source>
        <dbReference type="Google" id="ProtNLM"/>
    </source>
</evidence>
<dbReference type="InterPro" id="IPR019412">
    <property type="entry name" value="IML2/TPR_39"/>
</dbReference>
<reference evidence="2" key="1">
    <citation type="submission" date="2021-01" db="EMBL/GenBank/DDBJ databases">
        <authorList>
            <person name="Corre E."/>
            <person name="Pelletier E."/>
            <person name="Niang G."/>
            <person name="Scheremetjew M."/>
            <person name="Finn R."/>
            <person name="Kale V."/>
            <person name="Holt S."/>
            <person name="Cochrane G."/>
            <person name="Meng A."/>
            <person name="Brown T."/>
            <person name="Cohen L."/>
        </authorList>
    </citation>
    <scope>NUCLEOTIDE SEQUENCE</scope>
    <source>
        <strain evidence="2">SoJaBio B1-5/56/2</strain>
    </source>
</reference>
<proteinExistence type="predicted"/>
<dbReference type="Pfam" id="PF10300">
    <property type="entry name" value="Iml2-TPR_39"/>
    <property type="match status" value="1"/>
</dbReference>
<dbReference type="Gene3D" id="1.25.40.10">
    <property type="entry name" value="Tetratricopeptide repeat domain"/>
    <property type="match status" value="1"/>
</dbReference>
<evidence type="ECO:0000313" key="2">
    <source>
        <dbReference type="EMBL" id="CAE2316681.1"/>
    </source>
</evidence>
<dbReference type="InterPro" id="IPR011990">
    <property type="entry name" value="TPR-like_helical_dom_sf"/>
</dbReference>
<feature type="signal peptide" evidence="1">
    <location>
        <begin position="1"/>
        <end position="22"/>
    </location>
</feature>
<name>A0A7S4L6J7_9EUKA</name>
<dbReference type="SUPFAM" id="SSF48452">
    <property type="entry name" value="TPR-like"/>
    <property type="match status" value="2"/>
</dbReference>
<dbReference type="AlphaFoldDB" id="A0A7S4L6J7"/>
<keyword evidence="1" id="KW-0732">Signal</keyword>
<sequence>MVQGTFCFFFLLALFLCSLSLCLSPPSSSPVRFLLFTNMAATYDGPRSKVAETVRKAYAFAWRGDPKSAQDLLQNPGKDLWLSVGKAQILFSIAMGTGRDEDLATARTELDRAEKISVEVMEANKPDQGLVSVFKSFTFGESKGEDMTPEQRKKLWNYFSSLIAQAELTLNKLSLCIKERQWMTIGIKARSSWKFYEEAEEVWQKIKAGGETVLDEADRLEEIDVLSRLEFGIGLYHFFVSLVPPGLLLIVEAIGFEANRENGIKYLKSSVQREGIHYVTSSLLMVGYHNFFMQEDEPANKYIDHLLSKGYETAPAVRLMVGTVYRRQGRISDAINSYQMGMKGVRDQEQVTLILDCELGNTYFLDGNWEQAAALFDRFVTNTTNRQYKCFSMWKLGFCWWMMKVPNRDQKVKEINEKVIKIADDRFAYEKYSGRIAKRFLDRGKYTEFDELWLHAWSYNQASRFEDSTAILQKAVDVVKAQDESRLPLAMVECVGLCLYLKMSNFNGMDQLSDASESLQKLLKIQNEIVDELWVVPHAYVEMGELYLKRALKGVEVANMYKKARICFDRASSFSNFDFERPLSFRIARGRDLLRGAPA</sequence>
<protein>
    <recommendedName>
        <fullName evidence="3">Tetratricopeptide repeat protein 38</fullName>
    </recommendedName>
</protein>
<gene>
    <name evidence="2" type="ORF">NAES01612_LOCUS16292</name>
</gene>